<dbReference type="AlphaFoldDB" id="A0A7W0HUV8"/>
<name>A0A7W0HUV8_9ACTN</name>
<dbReference type="InterPro" id="IPR022603">
    <property type="entry name" value="DUF3152"/>
</dbReference>
<gene>
    <name evidence="3" type="ORF">HNR30_007562</name>
</gene>
<dbReference type="EMBL" id="JACDUR010000008">
    <property type="protein sequence ID" value="MBA2896171.1"/>
    <property type="molecule type" value="Genomic_DNA"/>
</dbReference>
<reference evidence="3 4" key="1">
    <citation type="submission" date="2020-07" db="EMBL/GenBank/DDBJ databases">
        <title>Genomic Encyclopedia of Type Strains, Phase IV (KMG-IV): sequencing the most valuable type-strain genomes for metagenomic binning, comparative biology and taxonomic classification.</title>
        <authorList>
            <person name="Goeker M."/>
        </authorList>
    </citation>
    <scope>NUCLEOTIDE SEQUENCE [LARGE SCALE GENOMIC DNA]</scope>
    <source>
        <strain evidence="3 4">DSM 45533</strain>
    </source>
</reference>
<accession>A0A7W0HUV8</accession>
<evidence type="ECO:0000259" key="2">
    <source>
        <dbReference type="Pfam" id="PF11350"/>
    </source>
</evidence>
<evidence type="ECO:0000313" key="3">
    <source>
        <dbReference type="EMBL" id="MBA2896171.1"/>
    </source>
</evidence>
<dbReference type="SUPFAM" id="SSF55486">
    <property type="entry name" value="Metalloproteases ('zincins'), catalytic domain"/>
    <property type="match status" value="1"/>
</dbReference>
<dbReference type="Pfam" id="PF11350">
    <property type="entry name" value="DUF3152"/>
    <property type="match status" value="1"/>
</dbReference>
<evidence type="ECO:0000256" key="1">
    <source>
        <dbReference type="SAM" id="MobiDB-lite"/>
    </source>
</evidence>
<evidence type="ECO:0000313" key="4">
    <source>
        <dbReference type="Proteomes" id="UP000530928"/>
    </source>
</evidence>
<proteinExistence type="predicted"/>
<protein>
    <recommendedName>
        <fullName evidence="2">DUF3152 domain-containing protein</fullName>
    </recommendedName>
</protein>
<comment type="caution">
    <text evidence="3">The sequence shown here is derived from an EMBL/GenBank/DDBJ whole genome shotgun (WGS) entry which is preliminary data.</text>
</comment>
<organism evidence="3 4">
    <name type="scientific">Nonomuraea soli</name>
    <dbReference type="NCBI Taxonomy" id="1032476"/>
    <lineage>
        <taxon>Bacteria</taxon>
        <taxon>Bacillati</taxon>
        <taxon>Actinomycetota</taxon>
        <taxon>Actinomycetes</taxon>
        <taxon>Streptosporangiales</taxon>
        <taxon>Streptosporangiaceae</taxon>
        <taxon>Nonomuraea</taxon>
    </lineage>
</organism>
<feature type="domain" description="DUF3152" evidence="2">
    <location>
        <begin position="17"/>
        <end position="174"/>
    </location>
</feature>
<feature type="region of interest" description="Disordered" evidence="1">
    <location>
        <begin position="170"/>
        <end position="189"/>
    </location>
</feature>
<sequence length="189" mass="20807">MDRPAADTPRKPARVRVPYEASGRYVTVRGEDAPRAGRGPVIRYRVEVERGLPYRGQEFAAQVHRTLNDPRGWGRFRRVDSGPVRLSVALSSPATTNRQCLPLNTGGDLSCWNGSRSVINAVRWAKGVPQYADLGAYRQYVISHEVGHGLGHGHRSCPRRGAKAPVMAQQSKSLGGCRPNPWPYPRSAA</sequence>
<dbReference type="Proteomes" id="UP000530928">
    <property type="component" value="Unassembled WGS sequence"/>
</dbReference>
<feature type="compositionally biased region" description="Pro residues" evidence="1">
    <location>
        <begin position="180"/>
        <end position="189"/>
    </location>
</feature>
<dbReference type="RefSeq" id="WP_312894927.1">
    <property type="nucleotide sequence ID" value="NZ_BAABAM010000007.1"/>
</dbReference>
<keyword evidence="4" id="KW-1185">Reference proteome</keyword>